<organism evidence="1 2">
    <name type="scientific">Mycoplasmopsis felifaucium</name>
    <dbReference type="NCBI Taxonomy" id="35768"/>
    <lineage>
        <taxon>Bacteria</taxon>
        <taxon>Bacillati</taxon>
        <taxon>Mycoplasmatota</taxon>
        <taxon>Mycoplasmoidales</taxon>
        <taxon>Metamycoplasmataceae</taxon>
        <taxon>Mycoplasmopsis</taxon>
    </lineage>
</organism>
<keyword evidence="2" id="KW-1185">Reference proteome</keyword>
<dbReference type="InterPro" id="IPR058231">
    <property type="entry name" value="MG284-like_C"/>
</dbReference>
<reference evidence="1" key="1">
    <citation type="submission" date="2024-03" db="EMBL/GenBank/DDBJ databases">
        <title>Complete genome sequence of Mycoplasma felifaucium Z921 isolated from the trachea of a cheetah.</title>
        <authorList>
            <person name="Spergser J."/>
        </authorList>
    </citation>
    <scope>NUCLEOTIDE SEQUENCE [LARGE SCALE GENOMIC DNA]</scope>
    <source>
        <strain evidence="1">Z921</strain>
    </source>
</reference>
<dbReference type="EMBL" id="CP148067">
    <property type="protein sequence ID" value="WXL28948.1"/>
    <property type="molecule type" value="Genomic_DNA"/>
</dbReference>
<dbReference type="Proteomes" id="UP001477443">
    <property type="component" value="Chromosome"/>
</dbReference>
<sequence length="117" mass="13662">MNYTYKNYFQNTLTPKEKIDAIKSICKLEEANIKANKLVKTAQNLFGANTINDYINTSGSKLHSILSIMTPENAKVFQDIFLNKVSKYNNTEFVSQSTYYRNRKNAIEEFLYYYINT</sequence>
<dbReference type="NCBIfam" id="NF045770">
    <property type="entry name" value="MPN403_MG284_C"/>
    <property type="match status" value="1"/>
</dbReference>
<gene>
    <name evidence="1" type="ORF">WG617_02930</name>
</gene>
<name>A0ABZ2RPI2_9BACT</name>
<accession>A0ABZ2RPI2</accession>
<evidence type="ECO:0000313" key="1">
    <source>
        <dbReference type="EMBL" id="WXL28948.1"/>
    </source>
</evidence>
<dbReference type="RefSeq" id="WP_338822514.1">
    <property type="nucleotide sequence ID" value="NZ_CP148067.1"/>
</dbReference>
<protein>
    <submittedName>
        <fullName evidence="1">Uncharacterized protein</fullName>
    </submittedName>
</protein>
<proteinExistence type="predicted"/>
<evidence type="ECO:0000313" key="2">
    <source>
        <dbReference type="Proteomes" id="UP001477443"/>
    </source>
</evidence>